<keyword evidence="3" id="KW-1185">Reference proteome</keyword>
<feature type="chain" id="PRO_5037849774" evidence="1">
    <location>
        <begin position="23"/>
        <end position="132"/>
    </location>
</feature>
<dbReference type="Proteomes" id="UP000634011">
    <property type="component" value="Unassembled WGS sequence"/>
</dbReference>
<evidence type="ECO:0000256" key="1">
    <source>
        <dbReference type="SAM" id="SignalP"/>
    </source>
</evidence>
<proteinExistence type="predicted"/>
<accession>A0A923HLQ9</accession>
<comment type="caution">
    <text evidence="2">The sequence shown here is derived from an EMBL/GenBank/DDBJ whole genome shotgun (WGS) entry which is preliminary data.</text>
</comment>
<organism evidence="2 3">
    <name type="scientific">Undibacterium jejuense</name>
    <dbReference type="NCBI Taxonomy" id="1344949"/>
    <lineage>
        <taxon>Bacteria</taxon>
        <taxon>Pseudomonadati</taxon>
        <taxon>Pseudomonadota</taxon>
        <taxon>Betaproteobacteria</taxon>
        <taxon>Burkholderiales</taxon>
        <taxon>Oxalobacteraceae</taxon>
        <taxon>Undibacterium</taxon>
    </lineage>
</organism>
<reference evidence="2" key="1">
    <citation type="submission" date="2020-08" db="EMBL/GenBank/DDBJ databases">
        <title>Novel species isolated from subtropical streams in China.</title>
        <authorList>
            <person name="Lu H."/>
        </authorList>
    </citation>
    <scope>NUCLEOTIDE SEQUENCE</scope>
    <source>
        <strain evidence="2">KACC 12607</strain>
    </source>
</reference>
<feature type="signal peptide" evidence="1">
    <location>
        <begin position="1"/>
        <end position="22"/>
    </location>
</feature>
<dbReference type="EMBL" id="JACOFV010000005">
    <property type="protein sequence ID" value="MBC3861951.1"/>
    <property type="molecule type" value="Genomic_DNA"/>
</dbReference>
<dbReference type="RefSeq" id="WP_186911871.1">
    <property type="nucleotide sequence ID" value="NZ_JACOFV010000005.1"/>
</dbReference>
<evidence type="ECO:0000313" key="2">
    <source>
        <dbReference type="EMBL" id="MBC3861951.1"/>
    </source>
</evidence>
<dbReference type="AlphaFoldDB" id="A0A923HLQ9"/>
<name>A0A923HLQ9_9BURK</name>
<gene>
    <name evidence="2" type="ORF">H8K32_07565</name>
</gene>
<evidence type="ECO:0000313" key="3">
    <source>
        <dbReference type="Proteomes" id="UP000634011"/>
    </source>
</evidence>
<keyword evidence="1" id="KW-0732">Signal</keyword>
<protein>
    <submittedName>
        <fullName evidence="2">Uncharacterized protein</fullName>
    </submittedName>
</protein>
<sequence length="132" mass="14049">MKASIKFLVGAALTIVTCMSQAGFAGLSGESSAEKTANNQKFEGDWSGTLAGALHLVLHVKKSASGEYTAVLESVDQGHAVMPVDKLDVSAEHLFLSVNAVKGTFDAKWDDKTNAWIGTWTQGQQLPLILSR</sequence>